<keyword evidence="4" id="KW-1133">Transmembrane helix</keyword>
<dbReference type="Pfam" id="PF07679">
    <property type="entry name" value="I-set"/>
    <property type="match status" value="2"/>
</dbReference>
<dbReference type="InterPro" id="IPR003598">
    <property type="entry name" value="Ig_sub2"/>
</dbReference>
<gene>
    <name evidence="6" type="primary">FGFRL1_0</name>
    <name evidence="6" type="ORF">FJT64_011734</name>
</gene>
<keyword evidence="4" id="KW-0812">Transmembrane</keyword>
<keyword evidence="4" id="KW-0472">Membrane</keyword>
<evidence type="ECO:0000256" key="1">
    <source>
        <dbReference type="ARBA" id="ARBA00023157"/>
    </source>
</evidence>
<dbReference type="SMART" id="SM00408">
    <property type="entry name" value="IGc2"/>
    <property type="match status" value="3"/>
</dbReference>
<dbReference type="EMBL" id="VIIS01001985">
    <property type="protein sequence ID" value="KAF0290017.1"/>
    <property type="molecule type" value="Genomic_DNA"/>
</dbReference>
<name>A0A6A4V1A1_AMPAM</name>
<dbReference type="CDD" id="cd00096">
    <property type="entry name" value="Ig"/>
    <property type="match status" value="1"/>
</dbReference>
<dbReference type="OrthoDB" id="6412111at2759"/>
<feature type="transmembrane region" description="Helical" evidence="4">
    <location>
        <begin position="314"/>
        <end position="335"/>
    </location>
</feature>
<dbReference type="InterPro" id="IPR036179">
    <property type="entry name" value="Ig-like_dom_sf"/>
</dbReference>
<accession>A0A6A4V1A1</accession>
<feature type="compositionally biased region" description="Basic and acidic residues" evidence="3">
    <location>
        <begin position="370"/>
        <end position="379"/>
    </location>
</feature>
<feature type="domain" description="Ig-like" evidence="5">
    <location>
        <begin position="19"/>
        <end position="101"/>
    </location>
</feature>
<dbReference type="Gene3D" id="2.60.40.10">
    <property type="entry name" value="Immunoglobulins"/>
    <property type="match status" value="3"/>
</dbReference>
<comment type="caution">
    <text evidence="6">The sequence shown here is derived from an EMBL/GenBank/DDBJ whole genome shotgun (WGS) entry which is preliminary data.</text>
</comment>
<dbReference type="InterPro" id="IPR013783">
    <property type="entry name" value="Ig-like_fold"/>
</dbReference>
<evidence type="ECO:0000259" key="5">
    <source>
        <dbReference type="PROSITE" id="PS50835"/>
    </source>
</evidence>
<keyword evidence="6" id="KW-0675">Receptor</keyword>
<dbReference type="PANTHER" id="PTHR19890:SF10">
    <property type="entry name" value="FIBROBLAST GROWTH FACTOR RECEPTOR-LIKE 1"/>
    <property type="match status" value="1"/>
</dbReference>
<feature type="domain" description="Ig-like" evidence="5">
    <location>
        <begin position="134"/>
        <end position="222"/>
    </location>
</feature>
<evidence type="ECO:0000313" key="6">
    <source>
        <dbReference type="EMBL" id="KAF0290017.1"/>
    </source>
</evidence>
<reference evidence="6 7" key="1">
    <citation type="submission" date="2019-07" db="EMBL/GenBank/DDBJ databases">
        <title>Draft genome assembly of a fouling barnacle, Amphibalanus amphitrite (Darwin, 1854): The first reference genome for Thecostraca.</title>
        <authorList>
            <person name="Kim W."/>
        </authorList>
    </citation>
    <scope>NUCLEOTIDE SEQUENCE [LARGE SCALE GENOMIC DNA]</scope>
    <source>
        <strain evidence="6">SNU_AA5</strain>
        <tissue evidence="6">Soma without cirri and trophi</tissue>
    </source>
</reference>
<evidence type="ECO:0000256" key="2">
    <source>
        <dbReference type="ARBA" id="ARBA00023319"/>
    </source>
</evidence>
<dbReference type="InterPro" id="IPR003599">
    <property type="entry name" value="Ig_sub"/>
</dbReference>
<keyword evidence="2" id="KW-0393">Immunoglobulin domain</keyword>
<evidence type="ECO:0000256" key="3">
    <source>
        <dbReference type="SAM" id="MobiDB-lite"/>
    </source>
</evidence>
<feature type="region of interest" description="Disordered" evidence="3">
    <location>
        <begin position="342"/>
        <end position="414"/>
    </location>
</feature>
<dbReference type="Proteomes" id="UP000440578">
    <property type="component" value="Unassembled WGS sequence"/>
</dbReference>
<sequence length="423" mass="45949">MTSARPVEGGYRGPAPMTPRVWTRLSRRAGCQVMSRCPVAATPPPMLEWKKDGTQILDAWDRFTLSENMLRVSRVTEDDAGVYVCIAVNGFGTMRVATELFVIDPKSSTQYNGRGAGGGERVMADNLVTSLGRPPVILLQRPSGAVVRGPVGSRHRLTCTTSGYPEPQVKWYKSGHAVLKSVRVQIHGPTLVFTQLVPSDDGVYICVASNVFGSANHSFTLQTTEPLSPDPVFLAAPANTTVYEGEMAVLQCRIQSISKAHIKDGDRYLTKLTLPAVRPSHEGVYVCMAANENGFSGREAFLHVAPAPTDSMQALLIALPVVALVGFLLGAVCCLQRRRKALPPPSDAKQKHYASSLPPGGARQHYVTQRYDKDGERSVRTVLMPPTPLPVTDDGSLSSRSTNAPPPPPAPYDYRHFRHLDVV</sequence>
<dbReference type="SMART" id="SM00409">
    <property type="entry name" value="IG"/>
    <property type="match status" value="3"/>
</dbReference>
<dbReference type="AlphaFoldDB" id="A0A6A4V1A1"/>
<feature type="domain" description="Ig-like" evidence="5">
    <location>
        <begin position="231"/>
        <end position="303"/>
    </location>
</feature>
<keyword evidence="1" id="KW-1015">Disulfide bond</keyword>
<dbReference type="SUPFAM" id="SSF48726">
    <property type="entry name" value="Immunoglobulin"/>
    <property type="match status" value="3"/>
</dbReference>
<keyword evidence="7" id="KW-1185">Reference proteome</keyword>
<evidence type="ECO:0000313" key="7">
    <source>
        <dbReference type="Proteomes" id="UP000440578"/>
    </source>
</evidence>
<proteinExistence type="predicted"/>
<dbReference type="InterPro" id="IPR052615">
    <property type="entry name" value="FGFRL"/>
</dbReference>
<protein>
    <submittedName>
        <fullName evidence="6">Fibroblast growth factor receptor-like 1</fullName>
    </submittedName>
</protein>
<evidence type="ECO:0000256" key="4">
    <source>
        <dbReference type="SAM" id="Phobius"/>
    </source>
</evidence>
<organism evidence="6 7">
    <name type="scientific">Amphibalanus amphitrite</name>
    <name type="common">Striped barnacle</name>
    <name type="synonym">Balanus amphitrite</name>
    <dbReference type="NCBI Taxonomy" id="1232801"/>
    <lineage>
        <taxon>Eukaryota</taxon>
        <taxon>Metazoa</taxon>
        <taxon>Ecdysozoa</taxon>
        <taxon>Arthropoda</taxon>
        <taxon>Crustacea</taxon>
        <taxon>Multicrustacea</taxon>
        <taxon>Cirripedia</taxon>
        <taxon>Thoracica</taxon>
        <taxon>Thoracicalcarea</taxon>
        <taxon>Balanomorpha</taxon>
        <taxon>Balanoidea</taxon>
        <taxon>Balanidae</taxon>
        <taxon>Amphibalaninae</taxon>
        <taxon>Amphibalanus</taxon>
    </lineage>
</organism>
<dbReference type="InterPro" id="IPR013098">
    <property type="entry name" value="Ig_I-set"/>
</dbReference>
<dbReference type="FunFam" id="2.60.40.10:FF:000032">
    <property type="entry name" value="palladin isoform X1"/>
    <property type="match status" value="2"/>
</dbReference>
<dbReference type="InterPro" id="IPR007110">
    <property type="entry name" value="Ig-like_dom"/>
</dbReference>
<dbReference type="PROSITE" id="PS50835">
    <property type="entry name" value="IG_LIKE"/>
    <property type="match status" value="3"/>
</dbReference>
<dbReference type="PANTHER" id="PTHR19890">
    <property type="entry name" value="FIBROBLAST GROWTH FACTOR RECEPTOR"/>
    <property type="match status" value="1"/>
</dbReference>